<sequence>MSAEEPITNAPDSATADAPATAPTSKSGKPKSSTATKASAKPRSSSAAQPAKKATAASSDNKSFKVGDVVLARLKGYPPWPARIADPDDVPKAVSAQRPSKNPSTYCVNYFPAGDFSWLHVRDINALSPSDIDAFLSGGHRKASGALKEAYETARDPSSWLSEQQAALKQREEEERAAEEDVDQLEEDEEATGGKRKRATKADSKASKKAKGGKKAEEEAAPKGKAAKTKKAAAPASVPENQAAADDDPLASNPECVKVKDWRHKLQRAFLGKGLPSANEMDTYNDIFNTIENYKDITIEALQYSKIGKVMKKIATLEGIPRNDELKITERAAKLMNEWADFINNSGGDKTNGAKEDGAATEANGSADASKSEKKDEAPVAAAAEEANSEEKPAEDASAPAAEAESSEEKKEEPAAEANGKEEEKMDVEA</sequence>
<dbReference type="AlphaFoldDB" id="A0AAD9CX42"/>
<evidence type="ECO:0000313" key="4">
    <source>
        <dbReference type="Proteomes" id="UP001182556"/>
    </source>
</evidence>
<protein>
    <recommendedName>
        <fullName evidence="2">PWWP domain-containing protein</fullName>
    </recommendedName>
</protein>
<dbReference type="Pfam" id="PF00855">
    <property type="entry name" value="PWWP"/>
    <property type="match status" value="1"/>
</dbReference>
<dbReference type="InterPro" id="IPR000313">
    <property type="entry name" value="PWWP_dom"/>
</dbReference>
<dbReference type="PROSITE" id="PS50812">
    <property type="entry name" value="PWWP"/>
    <property type="match status" value="1"/>
</dbReference>
<keyword evidence="4" id="KW-1185">Reference proteome</keyword>
<gene>
    <name evidence="3" type="ORF">DB88DRAFT_496810</name>
</gene>
<feature type="region of interest" description="Disordered" evidence="1">
    <location>
        <begin position="345"/>
        <end position="430"/>
    </location>
</feature>
<feature type="region of interest" description="Disordered" evidence="1">
    <location>
        <begin position="1"/>
        <end position="61"/>
    </location>
</feature>
<dbReference type="SUPFAM" id="SSF47676">
    <property type="entry name" value="Conserved domain common to transcription factors TFIIS, elongin A, CRSP70"/>
    <property type="match status" value="1"/>
</dbReference>
<dbReference type="InterPro" id="IPR017923">
    <property type="entry name" value="TFIIS_N"/>
</dbReference>
<dbReference type="Gene3D" id="1.20.930.10">
    <property type="entry name" value="Conserved domain common to transcription factors TFIIS, elongin A, CRSP70"/>
    <property type="match status" value="1"/>
</dbReference>
<comment type="caution">
    <text evidence="3">The sequence shown here is derived from an EMBL/GenBank/DDBJ whole genome shotgun (WGS) entry which is preliminary data.</text>
</comment>
<proteinExistence type="predicted"/>
<dbReference type="Gene3D" id="2.30.30.140">
    <property type="match status" value="1"/>
</dbReference>
<reference evidence="3" key="1">
    <citation type="submission" date="2023-02" db="EMBL/GenBank/DDBJ databases">
        <title>Identification and recombinant expression of a fungal hydrolase from Papiliotrema laurentii that hydrolyzes apple cutin and clears colloidal polyester polyurethane.</title>
        <authorList>
            <consortium name="DOE Joint Genome Institute"/>
            <person name="Roman V.A."/>
            <person name="Bojanowski C."/>
            <person name="Crable B.R."/>
            <person name="Wagner D.N."/>
            <person name="Hung C.S."/>
            <person name="Nadeau L.J."/>
            <person name="Schratz L."/>
            <person name="Haridas S."/>
            <person name="Pangilinan J."/>
            <person name="Lipzen A."/>
            <person name="Na H."/>
            <person name="Yan M."/>
            <person name="Ng V."/>
            <person name="Grigoriev I.V."/>
            <person name="Spatafora J.W."/>
            <person name="Barlow D."/>
            <person name="Biffinger J."/>
            <person name="Kelley-Loughnane N."/>
            <person name="Varaljay V.A."/>
            <person name="Crookes-Goodson W.J."/>
        </authorList>
    </citation>
    <scope>NUCLEOTIDE SEQUENCE</scope>
    <source>
        <strain evidence="3">5307AH</strain>
    </source>
</reference>
<dbReference type="EMBL" id="JAODAN010000009">
    <property type="protein sequence ID" value="KAK1921993.1"/>
    <property type="molecule type" value="Genomic_DNA"/>
</dbReference>
<dbReference type="Pfam" id="PF08711">
    <property type="entry name" value="Med26"/>
    <property type="match status" value="1"/>
</dbReference>
<dbReference type="InterPro" id="IPR035503">
    <property type="entry name" value="IOC4-like_PWWP"/>
</dbReference>
<feature type="region of interest" description="Disordered" evidence="1">
    <location>
        <begin position="144"/>
        <end position="252"/>
    </location>
</feature>
<name>A0AAD9CX42_PAPLA</name>
<evidence type="ECO:0000313" key="3">
    <source>
        <dbReference type="EMBL" id="KAK1921993.1"/>
    </source>
</evidence>
<feature type="compositionally biased region" description="Basic and acidic residues" evidence="1">
    <location>
        <begin position="407"/>
        <end position="430"/>
    </location>
</feature>
<feature type="domain" description="PWWP" evidence="2">
    <location>
        <begin position="66"/>
        <end position="130"/>
    </location>
</feature>
<feature type="compositionally biased region" description="Acidic residues" evidence="1">
    <location>
        <begin position="175"/>
        <end position="191"/>
    </location>
</feature>
<accession>A0AAD9CX42</accession>
<feature type="compositionally biased region" description="Low complexity" evidence="1">
    <location>
        <begin position="10"/>
        <end position="59"/>
    </location>
</feature>
<evidence type="ECO:0000256" key="1">
    <source>
        <dbReference type="SAM" id="MobiDB-lite"/>
    </source>
</evidence>
<evidence type="ECO:0000259" key="2">
    <source>
        <dbReference type="PROSITE" id="PS50812"/>
    </source>
</evidence>
<dbReference type="SMART" id="SM00293">
    <property type="entry name" value="PWWP"/>
    <property type="match status" value="1"/>
</dbReference>
<dbReference type="CDD" id="cd05840">
    <property type="entry name" value="PWWP_ScIOC4-like"/>
    <property type="match status" value="1"/>
</dbReference>
<dbReference type="InterPro" id="IPR035441">
    <property type="entry name" value="TFIIS/LEDGF_dom_sf"/>
</dbReference>
<organism evidence="3 4">
    <name type="scientific">Papiliotrema laurentii</name>
    <name type="common">Cryptococcus laurentii</name>
    <dbReference type="NCBI Taxonomy" id="5418"/>
    <lineage>
        <taxon>Eukaryota</taxon>
        <taxon>Fungi</taxon>
        <taxon>Dikarya</taxon>
        <taxon>Basidiomycota</taxon>
        <taxon>Agaricomycotina</taxon>
        <taxon>Tremellomycetes</taxon>
        <taxon>Tremellales</taxon>
        <taxon>Rhynchogastremaceae</taxon>
        <taxon>Papiliotrema</taxon>
    </lineage>
</organism>
<feature type="region of interest" description="Disordered" evidence="1">
    <location>
        <begin position="80"/>
        <end position="103"/>
    </location>
</feature>
<dbReference type="SUPFAM" id="SSF63748">
    <property type="entry name" value="Tudor/PWWP/MBT"/>
    <property type="match status" value="1"/>
</dbReference>
<dbReference type="Proteomes" id="UP001182556">
    <property type="component" value="Unassembled WGS sequence"/>
</dbReference>